<evidence type="ECO:0000313" key="2">
    <source>
        <dbReference type="EMBL" id="KGN81735.1"/>
    </source>
</evidence>
<keyword evidence="1" id="KW-0812">Transmembrane</keyword>
<dbReference type="eggNOG" id="COG1594">
    <property type="taxonomic scope" value="Bacteria"/>
</dbReference>
<name>A0A0A2EW50_PORCN</name>
<sequence>MDKNLLLAIYSKVNSIYSISDKHKFLSFPNTYSYSFSPENLQLWFQDTGSGAARALHFSSDFARTMNSPVRGIVFEEVGDRPLWQVYANILQMAELADITDKEGKARYDEAYSYLYKTTPEGLTTPTEALLRYQKYRDKKFDLEERLQKRESDPQKENPEQLQNELNEVLQEWEVEGNRREVEEKIRTMSYITSSQPYIIWDQLKKRFNPNLTILTSIENIKFAPTYLFPSDVQEQPWDCITLHEEEIKTLIDTAPERLKACFPSAEISDVESLSFEYRSVRIERPWINFDIFKSQFWRFHNDSSEESISYEDRPDLGQFPAYISALLLMRNLVIKRKGSKANKASFSEISDTESKDAKRSESVTVLAYICKKLPLSPNPAPDALWTFGYNCAQLDIRQTQGGQADVKVDRHYVGSGPVPIGKQIHLSAHPMDNFIFSYWRINGKDYNEKDLVLKMSEEGMSITPHWKISENFETNAFQLSRDGRTLLKWNDSYPIVDMNLNNALSKVTSIAIGAFENNPSLKRIKIGESVNIIEERAFANCNNLELVEIPAQTELIHPEAFYKDDTTILPSFRVDPGNNIYTTSGSMLIERQRAEELLRLQCGCGSTYVFHKLASSKCPVCDRTLDTASASRDQILIPDTYIPFAHNHDRVEELIRSHFRKKFFASKEFKSLILTKPLTLTPVYIPVWQWQLECKGNFTIAIKTKKDTGQKDAEGKAVYETTTTTKEKKESLFVEDLTFSASTITKGKAPTFKRTNQKPFEKEMYHEDRLFELYTHGYPASQKEARAEALKQTKSKIKVDVPSNSEATVSPKDKEITYRGEKHSLVYIPIWVGAINFKDRRIPLHLNDSTEQVSYSDGYPKSWYRILILILIILLIITAIVLFFIFNK</sequence>
<keyword evidence="3" id="KW-1185">Reference proteome</keyword>
<dbReference type="Pfam" id="PF13306">
    <property type="entry name" value="LRR_5"/>
    <property type="match status" value="1"/>
</dbReference>
<organism evidence="2 3">
    <name type="scientific">Porphyromonas cangingivalis</name>
    <dbReference type="NCBI Taxonomy" id="36874"/>
    <lineage>
        <taxon>Bacteria</taxon>
        <taxon>Pseudomonadati</taxon>
        <taxon>Bacteroidota</taxon>
        <taxon>Bacteroidia</taxon>
        <taxon>Bacteroidales</taxon>
        <taxon>Porphyromonadaceae</taxon>
        <taxon>Porphyromonas</taxon>
    </lineage>
</organism>
<dbReference type="AlphaFoldDB" id="A0A0A2EW50"/>
<dbReference type="InterPro" id="IPR032675">
    <property type="entry name" value="LRR_dom_sf"/>
</dbReference>
<dbReference type="Proteomes" id="UP000030125">
    <property type="component" value="Unassembled WGS sequence"/>
</dbReference>
<evidence type="ECO:0000313" key="3">
    <source>
        <dbReference type="Proteomes" id="UP000030125"/>
    </source>
</evidence>
<feature type="transmembrane region" description="Helical" evidence="1">
    <location>
        <begin position="864"/>
        <end position="887"/>
    </location>
</feature>
<protein>
    <recommendedName>
        <fullName evidence="4">Leucine rich repeat-containing protein</fullName>
    </recommendedName>
</protein>
<keyword evidence="1" id="KW-1133">Transmembrane helix</keyword>
<dbReference type="OrthoDB" id="1013650at2"/>
<evidence type="ECO:0008006" key="4">
    <source>
        <dbReference type="Google" id="ProtNLM"/>
    </source>
</evidence>
<comment type="caution">
    <text evidence="2">The sequence shown here is derived from an EMBL/GenBank/DDBJ whole genome shotgun (WGS) entry which is preliminary data.</text>
</comment>
<evidence type="ECO:0000256" key="1">
    <source>
        <dbReference type="SAM" id="Phobius"/>
    </source>
</evidence>
<dbReference type="InterPro" id="IPR026906">
    <property type="entry name" value="LRR_5"/>
</dbReference>
<keyword evidence="1" id="KW-0472">Membrane</keyword>
<reference evidence="2 3" key="1">
    <citation type="submission" date="2014-08" db="EMBL/GenBank/DDBJ databases">
        <title>Porphyromonas cangingivalis strain:COT-109_OH1386 Genome sequencing.</title>
        <authorList>
            <person name="Wallis C."/>
            <person name="Deusch O."/>
            <person name="O'Flynn C."/>
            <person name="Davis I."/>
            <person name="Jospin G."/>
            <person name="Darling A.E."/>
            <person name="Coil D.A."/>
            <person name="Alexiev A."/>
            <person name="Horsfall A."/>
            <person name="Kirkwood N."/>
            <person name="Harris S."/>
            <person name="Eisen J.A."/>
        </authorList>
    </citation>
    <scope>NUCLEOTIDE SEQUENCE [LARGE SCALE GENOMIC DNA]</scope>
    <source>
        <strain evidence="3">COT-109 OH1386</strain>
    </source>
</reference>
<proteinExistence type="predicted"/>
<dbReference type="EMBL" id="JQJD01000023">
    <property type="protein sequence ID" value="KGN81735.1"/>
    <property type="molecule type" value="Genomic_DNA"/>
</dbReference>
<dbReference type="STRING" id="36874.HQ34_07375"/>
<accession>A0A0A2EW50</accession>
<gene>
    <name evidence="2" type="ORF">HQ35_03590</name>
</gene>
<dbReference type="RefSeq" id="WP_036851115.1">
    <property type="nucleotide sequence ID" value="NZ_JQJD01000023.1"/>
</dbReference>
<dbReference type="Gene3D" id="3.80.10.10">
    <property type="entry name" value="Ribonuclease Inhibitor"/>
    <property type="match status" value="1"/>
</dbReference>